<dbReference type="AlphaFoldDB" id="A0A0N4WBB3"/>
<dbReference type="EMBL" id="UZAF01016715">
    <property type="protein sequence ID" value="VDO32786.1"/>
    <property type="molecule type" value="Genomic_DNA"/>
</dbReference>
<keyword evidence="2" id="KW-1185">Reference proteome</keyword>
<evidence type="ECO:0000313" key="3">
    <source>
        <dbReference type="WBParaSite" id="HPLM_0000772801-mRNA-1"/>
    </source>
</evidence>
<reference evidence="3" key="1">
    <citation type="submission" date="2017-02" db="UniProtKB">
        <authorList>
            <consortium name="WormBaseParasite"/>
        </authorList>
    </citation>
    <scope>IDENTIFICATION</scope>
</reference>
<sequence>MRTTMPAALPKNLFCDVVFDYWTFLPQQWKEHDVGRCDFGNFLSGGVFFLISQTPG</sequence>
<organism evidence="3">
    <name type="scientific">Haemonchus placei</name>
    <name type="common">Barber's pole worm</name>
    <dbReference type="NCBI Taxonomy" id="6290"/>
    <lineage>
        <taxon>Eukaryota</taxon>
        <taxon>Metazoa</taxon>
        <taxon>Ecdysozoa</taxon>
        <taxon>Nematoda</taxon>
        <taxon>Chromadorea</taxon>
        <taxon>Rhabditida</taxon>
        <taxon>Rhabditina</taxon>
        <taxon>Rhabditomorpha</taxon>
        <taxon>Strongyloidea</taxon>
        <taxon>Trichostrongylidae</taxon>
        <taxon>Haemonchus</taxon>
    </lineage>
</organism>
<evidence type="ECO:0000313" key="2">
    <source>
        <dbReference type="Proteomes" id="UP000268014"/>
    </source>
</evidence>
<dbReference type="WBParaSite" id="HPLM_0000772801-mRNA-1">
    <property type="protein sequence ID" value="HPLM_0000772801-mRNA-1"/>
    <property type="gene ID" value="HPLM_0000772801"/>
</dbReference>
<reference evidence="1 2" key="2">
    <citation type="submission" date="2018-11" db="EMBL/GenBank/DDBJ databases">
        <authorList>
            <consortium name="Pathogen Informatics"/>
        </authorList>
    </citation>
    <scope>NUCLEOTIDE SEQUENCE [LARGE SCALE GENOMIC DNA]</scope>
    <source>
        <strain evidence="1 2">MHpl1</strain>
    </source>
</reference>
<accession>A0A0N4WBB3</accession>
<gene>
    <name evidence="1" type="ORF">HPLM_LOCUS7720</name>
</gene>
<name>A0A0N4WBB3_HAEPC</name>
<dbReference type="Proteomes" id="UP000268014">
    <property type="component" value="Unassembled WGS sequence"/>
</dbReference>
<protein>
    <submittedName>
        <fullName evidence="1 3">Uncharacterized protein</fullName>
    </submittedName>
</protein>
<evidence type="ECO:0000313" key="1">
    <source>
        <dbReference type="EMBL" id="VDO32786.1"/>
    </source>
</evidence>
<proteinExistence type="predicted"/>